<keyword evidence="2" id="KW-1185">Reference proteome</keyword>
<protein>
    <recommendedName>
        <fullName evidence="3">Transposase</fullName>
    </recommendedName>
</protein>
<proteinExistence type="predicted"/>
<sequence length="56" mass="6717">MYTQYTMNQTTLPLEMNCYLPENHIVYSIHQVVEDLDDSQYHLIENDFGRPAYHPK</sequence>
<dbReference type="EMBL" id="FOSJ01000047">
    <property type="protein sequence ID" value="SFK54321.1"/>
    <property type="molecule type" value="Genomic_DNA"/>
</dbReference>
<accession>A0A1I4AEE9</accession>
<organism evidence="1 2">
    <name type="scientific">Marinilactibacillus piezotolerans</name>
    <dbReference type="NCBI Taxonomy" id="258723"/>
    <lineage>
        <taxon>Bacteria</taxon>
        <taxon>Bacillati</taxon>
        <taxon>Bacillota</taxon>
        <taxon>Bacilli</taxon>
        <taxon>Lactobacillales</taxon>
        <taxon>Carnobacteriaceae</taxon>
        <taxon>Marinilactibacillus</taxon>
    </lineage>
</organism>
<reference evidence="2" key="1">
    <citation type="submission" date="2016-10" db="EMBL/GenBank/DDBJ databases">
        <authorList>
            <person name="Varghese N."/>
            <person name="Submissions S."/>
        </authorList>
    </citation>
    <scope>NUCLEOTIDE SEQUENCE [LARGE SCALE GENOMIC DNA]</scope>
    <source>
        <strain evidence="2">DSM 16108</strain>
    </source>
</reference>
<name>A0A1I4AEE9_9LACT</name>
<gene>
    <name evidence="1" type="ORF">SAMN04488569_104719</name>
</gene>
<evidence type="ECO:0008006" key="3">
    <source>
        <dbReference type="Google" id="ProtNLM"/>
    </source>
</evidence>
<evidence type="ECO:0000313" key="1">
    <source>
        <dbReference type="EMBL" id="SFK54321.1"/>
    </source>
</evidence>
<feature type="non-terminal residue" evidence="1">
    <location>
        <position position="56"/>
    </location>
</feature>
<dbReference type="AlphaFoldDB" id="A0A1I4AEE9"/>
<evidence type="ECO:0000313" key="2">
    <source>
        <dbReference type="Proteomes" id="UP000199589"/>
    </source>
</evidence>
<dbReference type="Proteomes" id="UP000199589">
    <property type="component" value="Unassembled WGS sequence"/>
</dbReference>